<feature type="repeat" description="ANK" evidence="1">
    <location>
        <begin position="71"/>
        <end position="94"/>
    </location>
</feature>
<keyword evidence="1" id="KW-0040">ANK repeat</keyword>
<evidence type="ECO:0000313" key="2">
    <source>
        <dbReference type="Proteomes" id="UP000813463"/>
    </source>
</evidence>
<organism evidence="2 3">
    <name type="scientific">Spinacia oleracea</name>
    <name type="common">Spinach</name>
    <dbReference type="NCBI Taxonomy" id="3562"/>
    <lineage>
        <taxon>Eukaryota</taxon>
        <taxon>Viridiplantae</taxon>
        <taxon>Streptophyta</taxon>
        <taxon>Embryophyta</taxon>
        <taxon>Tracheophyta</taxon>
        <taxon>Spermatophyta</taxon>
        <taxon>Magnoliopsida</taxon>
        <taxon>eudicotyledons</taxon>
        <taxon>Gunneridae</taxon>
        <taxon>Pentapetalae</taxon>
        <taxon>Caryophyllales</taxon>
        <taxon>Chenopodiaceae</taxon>
        <taxon>Chenopodioideae</taxon>
        <taxon>Anserineae</taxon>
        <taxon>Spinacia</taxon>
    </lineage>
</organism>
<dbReference type="GeneID" id="130463418"/>
<dbReference type="Gene3D" id="1.25.40.20">
    <property type="entry name" value="Ankyrin repeat-containing domain"/>
    <property type="match status" value="2"/>
</dbReference>
<name>A0ABM3QYS5_SPIOL</name>
<reference evidence="3" key="2">
    <citation type="submission" date="2025-08" db="UniProtKB">
        <authorList>
            <consortium name="RefSeq"/>
        </authorList>
    </citation>
    <scope>IDENTIFICATION</scope>
    <source>
        <tissue evidence="3">Leaf</tissue>
    </source>
</reference>
<feature type="repeat" description="ANK" evidence="1">
    <location>
        <begin position="36"/>
        <end position="57"/>
    </location>
</feature>
<dbReference type="Proteomes" id="UP000813463">
    <property type="component" value="Chromosome 6"/>
</dbReference>
<gene>
    <name evidence="3" type="primary">LOC130463418</name>
</gene>
<protein>
    <submittedName>
        <fullName evidence="3">Ankyrin repeat-containing protein BDA1-like</fullName>
    </submittedName>
</protein>
<evidence type="ECO:0000313" key="3">
    <source>
        <dbReference type="RefSeq" id="XP_056688525.1"/>
    </source>
</evidence>
<dbReference type="PROSITE" id="PS50088">
    <property type="entry name" value="ANK_REPEAT"/>
    <property type="match status" value="2"/>
</dbReference>
<dbReference type="PANTHER" id="PTHR24128:SF61">
    <property type="entry name" value="ANKYRIN REPEAT-CONTAINING PROTEIN BDA1-LIKE"/>
    <property type="match status" value="1"/>
</dbReference>
<proteinExistence type="predicted"/>
<dbReference type="Pfam" id="PF12796">
    <property type="entry name" value="Ank_2"/>
    <property type="match status" value="1"/>
</dbReference>
<sequence length="130" mass="14219">MDCEKTEYERSRNGHLDFAKKILELKPEFATQVNVEGYNPMHLASRNGHLQIAREIIITTDSNVCRIEGKDGTTALHLAVLGGRVDVISEILVNCEGCMEDVTVQKETALHLAVKNIQAWAEVSGVAGSG</sequence>
<dbReference type="SMART" id="SM00248">
    <property type="entry name" value="ANK"/>
    <property type="match status" value="2"/>
</dbReference>
<accession>A0ABM3QYS5</accession>
<evidence type="ECO:0000256" key="1">
    <source>
        <dbReference type="PROSITE-ProRule" id="PRU00023"/>
    </source>
</evidence>
<dbReference type="RefSeq" id="XP_056688525.1">
    <property type="nucleotide sequence ID" value="XM_056832547.1"/>
</dbReference>
<dbReference type="PANTHER" id="PTHR24128">
    <property type="entry name" value="HOMEOBOX PROTEIN WARIAI"/>
    <property type="match status" value="1"/>
</dbReference>
<dbReference type="PROSITE" id="PS50297">
    <property type="entry name" value="ANK_REP_REGION"/>
    <property type="match status" value="2"/>
</dbReference>
<reference evidence="2" key="1">
    <citation type="journal article" date="2021" name="Nat. Commun.">
        <title>Genomic analyses provide insights into spinach domestication and the genetic basis of agronomic traits.</title>
        <authorList>
            <person name="Cai X."/>
            <person name="Sun X."/>
            <person name="Xu C."/>
            <person name="Sun H."/>
            <person name="Wang X."/>
            <person name="Ge C."/>
            <person name="Zhang Z."/>
            <person name="Wang Q."/>
            <person name="Fei Z."/>
            <person name="Jiao C."/>
            <person name="Wang Q."/>
        </authorList>
    </citation>
    <scope>NUCLEOTIDE SEQUENCE [LARGE SCALE GENOMIC DNA]</scope>
    <source>
        <strain evidence="2">cv. Varoflay</strain>
    </source>
</reference>
<dbReference type="SUPFAM" id="SSF48403">
    <property type="entry name" value="Ankyrin repeat"/>
    <property type="match status" value="1"/>
</dbReference>
<dbReference type="InterPro" id="IPR002110">
    <property type="entry name" value="Ankyrin_rpt"/>
</dbReference>
<dbReference type="InterPro" id="IPR036770">
    <property type="entry name" value="Ankyrin_rpt-contain_sf"/>
</dbReference>
<dbReference type="Pfam" id="PF13637">
    <property type="entry name" value="Ank_4"/>
    <property type="match status" value="1"/>
</dbReference>
<keyword evidence="2" id="KW-1185">Reference proteome</keyword>